<dbReference type="EMBL" id="CP039543">
    <property type="protein sequence ID" value="QJT09375.1"/>
    <property type="molecule type" value="Genomic_DNA"/>
</dbReference>
<sequence length="772" mass="83194">MSAKKATPLYYKATEPFPQAPPPGQAPAPWTKTNVVGKRKPRVDGYERISGAAIYPSDITLPDMLYAAPLASPHPNAVLKSLDVSEAETMDGVYAIITPTSPEADIQWAFNDMEVPLLDRKARYEGWIVGAVAADTPYKAFDAVRASKAEWEVLPFVSDGPDALKAGAPKVHPDGNVVQEETYERGDIAAGFSQADTVLELDLMTQTELQTPVELHGCVARWDGDELTIWESTQGVFEVQSTVAKVLGMPLSRVRVIGHYVGGGFGSKLRTSKYAILAALLAKRANRPVKFFHTREHTFLDMGTRPASYMHIKAGVKKDGTLTALEFSGIGESGAYPAGGASLLDWQVKDLYTCPNVKTKLTDTYVNAGPARPFRAPGYPQGNWAMEQMMDALSREIDMDPVDLRLKNIPLVSQARENQPEYTTTGLKECITKGAEVFGWQEARKRTASQPKEGHLRRGVGMAACNWFIGGGFPPATVVVKLFADGSVNLNMGASDIGTGTKTIMALVVAEELGVDYDLVQIENADTGTTQFTRPSGGSKTVPIESPTVRMACIKVKEQLMEMAAEELETTPDKLVFAGKSIHADGDSSKSVDVTALKRLSGQQVVIGVGHKTSVPQDKAIVPFGAQFCEVEVNTLTGELKLLRFVAAHESGRIMDRLTYDCQVVGGVAMGIGLGTTEMRVLDRNNTGKLCNKNWHDYKLPTALDMPPEIISEPIEMPDDQANITGAKGLGEPVTVPTASAIANAVFDAVGVRMLDTPINPTTLAAKIAGKA</sequence>
<dbReference type="Gene3D" id="3.30.365.10">
    <property type="entry name" value="Aldehyde oxidase/xanthine dehydrogenase, molybdopterin binding domain"/>
    <property type="match status" value="4"/>
</dbReference>
<dbReference type="Proteomes" id="UP000503251">
    <property type="component" value="Chromosome"/>
</dbReference>
<evidence type="ECO:0000313" key="5">
    <source>
        <dbReference type="Proteomes" id="UP000503251"/>
    </source>
</evidence>
<evidence type="ECO:0000259" key="3">
    <source>
        <dbReference type="SMART" id="SM01008"/>
    </source>
</evidence>
<dbReference type="SUPFAM" id="SSF54665">
    <property type="entry name" value="CO dehydrogenase molybdoprotein N-domain-like"/>
    <property type="match status" value="1"/>
</dbReference>
<keyword evidence="2" id="KW-0560">Oxidoreductase</keyword>
<dbReference type="InterPro" id="IPR016208">
    <property type="entry name" value="Ald_Oxase/xanthine_DH-like"/>
</dbReference>
<dbReference type="Gene3D" id="3.90.1170.50">
    <property type="entry name" value="Aldehyde oxidase/xanthine dehydrogenase, a/b hammerhead"/>
    <property type="match status" value="1"/>
</dbReference>
<protein>
    <submittedName>
        <fullName evidence="4">Xanthine dehydrogenase family protein molybdopterin-binding subunit</fullName>
    </submittedName>
</protein>
<dbReference type="SUPFAM" id="SSF56003">
    <property type="entry name" value="Molybdenum cofactor-binding domain"/>
    <property type="match status" value="1"/>
</dbReference>
<dbReference type="InterPro" id="IPR000674">
    <property type="entry name" value="Ald_Oxase/Xan_DH_a/b"/>
</dbReference>
<evidence type="ECO:0000313" key="4">
    <source>
        <dbReference type="EMBL" id="QJT09375.1"/>
    </source>
</evidence>
<evidence type="ECO:0000256" key="1">
    <source>
        <dbReference type="ARBA" id="ARBA00022505"/>
    </source>
</evidence>
<organism evidence="4 5">
    <name type="scientific">Oceanidesulfovibrio marinus</name>
    <dbReference type="NCBI Taxonomy" id="370038"/>
    <lineage>
        <taxon>Bacteria</taxon>
        <taxon>Pseudomonadati</taxon>
        <taxon>Thermodesulfobacteriota</taxon>
        <taxon>Desulfovibrionia</taxon>
        <taxon>Desulfovibrionales</taxon>
        <taxon>Desulfovibrionaceae</taxon>
        <taxon>Oceanidesulfovibrio</taxon>
    </lineage>
</organism>
<gene>
    <name evidence="4" type="ORF">E8L03_10675</name>
</gene>
<dbReference type="PANTHER" id="PTHR11908:SF132">
    <property type="entry name" value="ALDEHYDE OXIDASE 1-RELATED"/>
    <property type="match status" value="1"/>
</dbReference>
<dbReference type="Pfam" id="PF20256">
    <property type="entry name" value="MoCoBD_2"/>
    <property type="match status" value="1"/>
</dbReference>
<feature type="domain" description="Aldehyde oxidase/xanthine dehydrogenase a/b hammerhead" evidence="3">
    <location>
        <begin position="50"/>
        <end position="155"/>
    </location>
</feature>
<dbReference type="InterPro" id="IPR008274">
    <property type="entry name" value="AldOxase/xan_DH_MoCoBD1"/>
</dbReference>
<dbReference type="PANTHER" id="PTHR11908">
    <property type="entry name" value="XANTHINE DEHYDROGENASE"/>
    <property type="match status" value="1"/>
</dbReference>
<dbReference type="Pfam" id="PF02738">
    <property type="entry name" value="MoCoBD_1"/>
    <property type="match status" value="1"/>
</dbReference>
<dbReference type="InterPro" id="IPR046867">
    <property type="entry name" value="AldOxase/xan_DH_MoCoBD2"/>
</dbReference>
<proteinExistence type="predicted"/>
<keyword evidence="1" id="KW-0500">Molybdenum</keyword>
<dbReference type="SMART" id="SM01008">
    <property type="entry name" value="Ald_Xan_dh_C"/>
    <property type="match status" value="1"/>
</dbReference>
<reference evidence="4 5" key="1">
    <citation type="submission" date="2019-04" db="EMBL/GenBank/DDBJ databases">
        <title>Isolation and culture of sulfate reducing bacteria from the cold seep of the South China Sea.</title>
        <authorList>
            <person name="Sun C."/>
            <person name="Liu R."/>
        </authorList>
    </citation>
    <scope>NUCLEOTIDE SEQUENCE [LARGE SCALE GENOMIC DNA]</scope>
    <source>
        <strain evidence="4 5">CS1</strain>
    </source>
</reference>
<keyword evidence="5" id="KW-1185">Reference proteome</keyword>
<dbReference type="InterPro" id="IPR036856">
    <property type="entry name" value="Ald_Oxase/Xan_DH_a/b_sf"/>
</dbReference>
<dbReference type="RefSeq" id="WP_171267342.1">
    <property type="nucleotide sequence ID" value="NZ_CP039543.1"/>
</dbReference>
<dbReference type="Pfam" id="PF01315">
    <property type="entry name" value="Ald_Xan_dh_C"/>
    <property type="match status" value="1"/>
</dbReference>
<dbReference type="InterPro" id="IPR037165">
    <property type="entry name" value="AldOxase/xan_DH_Mopterin-bd_sf"/>
</dbReference>
<name>A0ABX6NFH1_9BACT</name>
<evidence type="ECO:0000256" key="2">
    <source>
        <dbReference type="ARBA" id="ARBA00023002"/>
    </source>
</evidence>
<accession>A0ABX6NFH1</accession>